<dbReference type="Pfam" id="PF01554">
    <property type="entry name" value="MatE"/>
    <property type="match status" value="2"/>
</dbReference>
<evidence type="ECO:0000256" key="2">
    <source>
        <dbReference type="ARBA" id="ARBA00022448"/>
    </source>
</evidence>
<evidence type="ECO:0000313" key="11">
    <source>
        <dbReference type="EMBL" id="SNB52444.1"/>
    </source>
</evidence>
<feature type="transmembrane region" description="Helical" evidence="10">
    <location>
        <begin position="405"/>
        <end position="427"/>
    </location>
</feature>
<dbReference type="InterPro" id="IPR050222">
    <property type="entry name" value="MATE_MdtK"/>
</dbReference>
<feature type="transmembrane region" description="Helical" evidence="10">
    <location>
        <begin position="105"/>
        <end position="122"/>
    </location>
</feature>
<evidence type="ECO:0000256" key="5">
    <source>
        <dbReference type="ARBA" id="ARBA00022692"/>
    </source>
</evidence>
<dbReference type="CDD" id="cd13131">
    <property type="entry name" value="MATE_NorM_like"/>
    <property type="match status" value="1"/>
</dbReference>
<dbReference type="Proteomes" id="UP000197065">
    <property type="component" value="Unassembled WGS sequence"/>
</dbReference>
<dbReference type="PANTHER" id="PTHR43298">
    <property type="entry name" value="MULTIDRUG RESISTANCE PROTEIN NORM-RELATED"/>
    <property type="match status" value="1"/>
</dbReference>
<evidence type="ECO:0000256" key="10">
    <source>
        <dbReference type="SAM" id="Phobius"/>
    </source>
</evidence>
<comment type="subcellular location">
    <subcellularLocation>
        <location evidence="1">Cell inner membrane</location>
        <topology evidence="1">Multi-pass membrane protein</topology>
    </subcellularLocation>
</comment>
<feature type="transmembrane region" description="Helical" evidence="10">
    <location>
        <begin position="325"/>
        <end position="347"/>
    </location>
</feature>
<feature type="transmembrane region" description="Helical" evidence="10">
    <location>
        <begin position="246"/>
        <end position="270"/>
    </location>
</feature>
<proteinExistence type="predicted"/>
<dbReference type="InterPro" id="IPR048279">
    <property type="entry name" value="MdtK-like"/>
</dbReference>
<keyword evidence="12" id="KW-1185">Reference proteome</keyword>
<dbReference type="NCBIfam" id="TIGR00797">
    <property type="entry name" value="matE"/>
    <property type="match status" value="1"/>
</dbReference>
<keyword evidence="3" id="KW-0050">Antiport</keyword>
<dbReference type="InterPro" id="IPR002528">
    <property type="entry name" value="MATE_fam"/>
</dbReference>
<feature type="transmembrane region" description="Helical" evidence="10">
    <location>
        <begin position="433"/>
        <end position="455"/>
    </location>
</feature>
<feature type="transmembrane region" description="Helical" evidence="10">
    <location>
        <begin position="290"/>
        <end position="313"/>
    </location>
</feature>
<reference evidence="11 12" key="1">
    <citation type="submission" date="2017-06" db="EMBL/GenBank/DDBJ databases">
        <authorList>
            <person name="Kim H.J."/>
            <person name="Triplett B.A."/>
        </authorList>
    </citation>
    <scope>NUCLEOTIDE SEQUENCE [LARGE SCALE GENOMIC DNA]</scope>
    <source>
        <strain evidence="11 12">B29T1</strain>
    </source>
</reference>
<evidence type="ECO:0000256" key="3">
    <source>
        <dbReference type="ARBA" id="ARBA00022449"/>
    </source>
</evidence>
<dbReference type="AlphaFoldDB" id="A0A212PZQ3"/>
<feature type="transmembrane region" description="Helical" evidence="10">
    <location>
        <begin position="203"/>
        <end position="225"/>
    </location>
</feature>
<feature type="transmembrane region" description="Helical" evidence="10">
    <location>
        <begin position="142"/>
        <end position="159"/>
    </location>
</feature>
<keyword evidence="7" id="KW-0406">Ion transport</keyword>
<dbReference type="EMBL" id="FYEH01000001">
    <property type="protein sequence ID" value="SNB52444.1"/>
    <property type="molecule type" value="Genomic_DNA"/>
</dbReference>
<evidence type="ECO:0000256" key="1">
    <source>
        <dbReference type="ARBA" id="ARBA00004429"/>
    </source>
</evidence>
<name>A0A212PZQ3_9PROT</name>
<evidence type="ECO:0000256" key="6">
    <source>
        <dbReference type="ARBA" id="ARBA00022989"/>
    </source>
</evidence>
<evidence type="ECO:0000256" key="8">
    <source>
        <dbReference type="ARBA" id="ARBA00023136"/>
    </source>
</evidence>
<protein>
    <recommendedName>
        <fullName evidence="9">Multidrug-efflux transporter</fullName>
    </recommendedName>
</protein>
<keyword evidence="2" id="KW-0813">Transport</keyword>
<organism evidence="11 12">
    <name type="scientific">Arboricoccus pini</name>
    <dbReference type="NCBI Taxonomy" id="1963835"/>
    <lineage>
        <taxon>Bacteria</taxon>
        <taxon>Pseudomonadati</taxon>
        <taxon>Pseudomonadota</taxon>
        <taxon>Alphaproteobacteria</taxon>
        <taxon>Geminicoccales</taxon>
        <taxon>Geminicoccaceae</taxon>
        <taxon>Arboricoccus</taxon>
    </lineage>
</organism>
<keyword evidence="8 10" id="KW-0472">Membrane</keyword>
<feature type="transmembrane region" description="Helical" evidence="10">
    <location>
        <begin position="21"/>
        <end position="41"/>
    </location>
</feature>
<dbReference type="GO" id="GO:0042910">
    <property type="term" value="F:xenobiotic transmembrane transporter activity"/>
    <property type="evidence" value="ECO:0007669"/>
    <property type="project" value="InterPro"/>
</dbReference>
<dbReference type="GO" id="GO:0005886">
    <property type="term" value="C:plasma membrane"/>
    <property type="evidence" value="ECO:0007669"/>
    <property type="project" value="UniProtKB-SubCell"/>
</dbReference>
<evidence type="ECO:0000256" key="9">
    <source>
        <dbReference type="ARBA" id="ARBA00031636"/>
    </source>
</evidence>
<dbReference type="GO" id="GO:0015297">
    <property type="term" value="F:antiporter activity"/>
    <property type="evidence" value="ECO:0007669"/>
    <property type="project" value="UniProtKB-KW"/>
</dbReference>
<dbReference type="PANTHER" id="PTHR43298:SF2">
    <property type="entry name" value="FMN_FAD EXPORTER YEEO-RELATED"/>
    <property type="match status" value="1"/>
</dbReference>
<dbReference type="OrthoDB" id="9780160at2"/>
<dbReference type="RefSeq" id="WP_088559573.1">
    <property type="nucleotide sequence ID" value="NZ_FYEH01000001.1"/>
</dbReference>
<evidence type="ECO:0000313" key="12">
    <source>
        <dbReference type="Proteomes" id="UP000197065"/>
    </source>
</evidence>
<keyword evidence="6 10" id="KW-1133">Transmembrane helix</keyword>
<dbReference type="PIRSF" id="PIRSF006603">
    <property type="entry name" value="DinF"/>
    <property type="match status" value="1"/>
</dbReference>
<gene>
    <name evidence="11" type="ORF">SAMN07250955_101254</name>
</gene>
<sequence>MDIVRGMPDRRASTGAWRAEFGAMLALAWPLALTQFGQLLIHSTEVLLLGRLSPEKLASATLAWSLFQPAFMVAIGVVQATAPLIAQARGARDLRRVRRAVRQGLWVSISLFLPLALLLWHARPLYVALGQDSALLDDTMTYLRVVLWSLPFGAGFIVLRCFVSAFGRTRAILVITGLAVLFNLALSYALIFGHFGLPRLEVLGAGLGALASWALMFLALLAYCLRHRVFRRFTLLGRFWIPDWQSFFEIWRLGLPIGGALLMETSIFAASTLMMGQLGAVDLAAHQVTLQIAATSFMVPLGIGIAATIRIGIAVGRRDADGVRLAGWSAVLMGFLFMAAMALLFWLKGELLVGIFFDPDTPEARPSLALALAFLHIAAWFQLFDALQTIGIAALRGLRDTTIPMWLAGLGYWGVGLPATLILGFQTPLAGRGIWIGLAMALGAVAIAMTLRFHFLTRGLRLQARLDRLPGMAGATRPL</sequence>
<dbReference type="GO" id="GO:0006811">
    <property type="term" value="P:monoatomic ion transport"/>
    <property type="evidence" value="ECO:0007669"/>
    <property type="project" value="UniProtKB-KW"/>
</dbReference>
<keyword evidence="5 10" id="KW-0812">Transmembrane</keyword>
<keyword evidence="4" id="KW-1003">Cell membrane</keyword>
<feature type="transmembrane region" description="Helical" evidence="10">
    <location>
        <begin position="171"/>
        <end position="191"/>
    </location>
</feature>
<accession>A0A212PZQ3</accession>
<evidence type="ECO:0000256" key="4">
    <source>
        <dbReference type="ARBA" id="ARBA00022475"/>
    </source>
</evidence>
<feature type="transmembrane region" description="Helical" evidence="10">
    <location>
        <begin position="367"/>
        <end position="384"/>
    </location>
</feature>
<evidence type="ECO:0000256" key="7">
    <source>
        <dbReference type="ARBA" id="ARBA00023065"/>
    </source>
</evidence>
<feature type="transmembrane region" description="Helical" evidence="10">
    <location>
        <begin position="61"/>
        <end position="85"/>
    </location>
</feature>